<dbReference type="SMART" id="SM00729">
    <property type="entry name" value="Elp3"/>
    <property type="match status" value="1"/>
</dbReference>
<dbReference type="PROSITE" id="PS51918">
    <property type="entry name" value="RADICAL_SAM"/>
    <property type="match status" value="1"/>
</dbReference>
<feature type="region of interest" description="Disordered" evidence="9">
    <location>
        <begin position="1"/>
        <end position="34"/>
    </location>
</feature>
<dbReference type="Gene3D" id="3.20.20.70">
    <property type="entry name" value="Aldolase class I"/>
    <property type="match status" value="1"/>
</dbReference>
<evidence type="ECO:0000259" key="10">
    <source>
        <dbReference type="PROSITE" id="PS51918"/>
    </source>
</evidence>
<keyword evidence="1 8" id="KW-0004">4Fe-4S</keyword>
<keyword evidence="4 8" id="KW-0479">Metal-binding</keyword>
<keyword evidence="13" id="KW-1185">Reference proteome</keyword>
<dbReference type="SFLD" id="SFLDG01058">
    <property type="entry name" value="lipoyl_synthase_like"/>
    <property type="match status" value="1"/>
</dbReference>
<feature type="binding site" evidence="8">
    <location>
        <position position="83"/>
    </location>
    <ligand>
        <name>[4Fe-4S] cluster</name>
        <dbReference type="ChEBI" id="CHEBI:49883"/>
        <label>1</label>
    </ligand>
</feature>
<dbReference type="InterPro" id="IPR013785">
    <property type="entry name" value="Aldolase_TIM"/>
</dbReference>
<keyword evidence="8" id="KW-0963">Cytoplasm</keyword>
<dbReference type="SUPFAM" id="SSF102114">
    <property type="entry name" value="Radical SAM enzymes"/>
    <property type="match status" value="1"/>
</dbReference>
<dbReference type="Proteomes" id="UP001332243">
    <property type="component" value="Unassembled WGS sequence"/>
</dbReference>
<dbReference type="SFLD" id="SFLDF00271">
    <property type="entry name" value="lipoyl_synthase"/>
    <property type="match status" value="1"/>
</dbReference>
<comment type="pathway">
    <text evidence="8">Protein modification; protein lipoylation via endogenous pathway; protein N(6)-(lipoyl)lysine from octanoyl-[acyl-carrier-protein]: step 2/2.</text>
</comment>
<organism evidence="11 13">
    <name type="scientific">Plantactinospora sonchi</name>
    <dbReference type="NCBI Taxonomy" id="1544735"/>
    <lineage>
        <taxon>Bacteria</taxon>
        <taxon>Bacillati</taxon>
        <taxon>Actinomycetota</taxon>
        <taxon>Actinomycetes</taxon>
        <taxon>Micromonosporales</taxon>
        <taxon>Micromonosporaceae</taxon>
        <taxon>Plantactinospora</taxon>
    </lineage>
</organism>
<dbReference type="NCBIfam" id="NF004019">
    <property type="entry name" value="PRK05481.1"/>
    <property type="match status" value="1"/>
</dbReference>
<keyword evidence="5 8" id="KW-0408">Iron</keyword>
<feature type="binding site" evidence="8">
    <location>
        <position position="94"/>
    </location>
    <ligand>
        <name>[4Fe-4S] cluster</name>
        <dbReference type="ChEBI" id="CHEBI:49883"/>
        <label>1</label>
    </ligand>
</feature>
<reference evidence="11 13" key="1">
    <citation type="submission" date="2024-01" db="EMBL/GenBank/DDBJ databases">
        <title>Genome insights into Plantactinospora sonchi sp. nov.</title>
        <authorList>
            <person name="Wang L."/>
        </authorList>
    </citation>
    <scope>NUCLEOTIDE SEQUENCE [LARGE SCALE GENOMIC DNA]</scope>
    <source>
        <strain evidence="11 13">NEAU-QY2</strain>
    </source>
</reference>
<dbReference type="EMBL" id="JAZGQK010000026">
    <property type="protein sequence ID" value="MEE6262169.1"/>
    <property type="molecule type" value="Genomic_DNA"/>
</dbReference>
<evidence type="ECO:0000256" key="4">
    <source>
        <dbReference type="ARBA" id="ARBA00022723"/>
    </source>
</evidence>
<dbReference type="CDD" id="cd01335">
    <property type="entry name" value="Radical_SAM"/>
    <property type="match status" value="1"/>
</dbReference>
<dbReference type="InterPro" id="IPR003698">
    <property type="entry name" value="Lipoyl_synth"/>
</dbReference>
<name>A0ABU7RVF0_9ACTN</name>
<protein>
    <recommendedName>
        <fullName evidence="8">Lipoyl synthase</fullName>
        <ecNumber evidence="8">2.8.1.8</ecNumber>
    </recommendedName>
    <alternativeName>
        <fullName evidence="8">Lip-syn</fullName>
        <shortName evidence="8">LS</shortName>
    </alternativeName>
    <alternativeName>
        <fullName evidence="8">Lipoate synthase</fullName>
    </alternativeName>
    <alternativeName>
        <fullName evidence="8">Lipoic acid synthase</fullName>
    </alternativeName>
    <alternativeName>
        <fullName evidence="8">Sulfur insertion protein LipA</fullName>
    </alternativeName>
</protein>
<comment type="caution">
    <text evidence="11">The sequence shown here is derived from an EMBL/GenBank/DDBJ whole genome shotgun (WGS) entry which is preliminary data.</text>
</comment>
<dbReference type="InterPro" id="IPR007197">
    <property type="entry name" value="rSAM"/>
</dbReference>
<dbReference type="PANTHER" id="PTHR10949">
    <property type="entry name" value="LIPOYL SYNTHASE"/>
    <property type="match status" value="1"/>
</dbReference>
<evidence type="ECO:0000256" key="2">
    <source>
        <dbReference type="ARBA" id="ARBA00022679"/>
    </source>
</evidence>
<dbReference type="RefSeq" id="WP_331215599.1">
    <property type="nucleotide sequence ID" value="NZ_JAZGQK010000016.1"/>
</dbReference>
<dbReference type="PANTHER" id="PTHR10949:SF0">
    <property type="entry name" value="LIPOYL SYNTHASE, MITOCHONDRIAL"/>
    <property type="match status" value="1"/>
</dbReference>
<feature type="binding site" evidence="8">
    <location>
        <position position="88"/>
    </location>
    <ligand>
        <name>[4Fe-4S] cluster</name>
        <dbReference type="ChEBI" id="CHEBI:49883"/>
        <label>1</label>
    </ligand>
</feature>
<feature type="binding site" evidence="8">
    <location>
        <position position="113"/>
    </location>
    <ligand>
        <name>[4Fe-4S] cluster</name>
        <dbReference type="ChEBI" id="CHEBI:49883"/>
        <label>2</label>
        <note>4Fe-4S-S-AdoMet</note>
    </ligand>
</feature>
<evidence type="ECO:0000256" key="1">
    <source>
        <dbReference type="ARBA" id="ARBA00022485"/>
    </source>
</evidence>
<evidence type="ECO:0000313" key="13">
    <source>
        <dbReference type="Proteomes" id="UP001332243"/>
    </source>
</evidence>
<comment type="catalytic activity">
    <reaction evidence="7 8">
        <text>[[Fe-S] cluster scaffold protein carrying a second [4Fe-4S](2+) cluster] + N(6)-octanoyl-L-lysyl-[protein] + 2 oxidized [2Fe-2S]-[ferredoxin] + 2 S-adenosyl-L-methionine + 4 H(+) = [[Fe-S] cluster scaffold protein] + N(6)-[(R)-dihydrolipoyl]-L-lysyl-[protein] + 4 Fe(3+) + 2 hydrogen sulfide + 2 5'-deoxyadenosine + 2 L-methionine + 2 reduced [2Fe-2S]-[ferredoxin]</text>
        <dbReference type="Rhea" id="RHEA:16585"/>
        <dbReference type="Rhea" id="RHEA-COMP:9928"/>
        <dbReference type="Rhea" id="RHEA-COMP:10000"/>
        <dbReference type="Rhea" id="RHEA-COMP:10001"/>
        <dbReference type="Rhea" id="RHEA-COMP:10475"/>
        <dbReference type="Rhea" id="RHEA-COMP:14568"/>
        <dbReference type="Rhea" id="RHEA-COMP:14569"/>
        <dbReference type="ChEBI" id="CHEBI:15378"/>
        <dbReference type="ChEBI" id="CHEBI:17319"/>
        <dbReference type="ChEBI" id="CHEBI:29034"/>
        <dbReference type="ChEBI" id="CHEBI:29919"/>
        <dbReference type="ChEBI" id="CHEBI:33722"/>
        <dbReference type="ChEBI" id="CHEBI:33737"/>
        <dbReference type="ChEBI" id="CHEBI:33738"/>
        <dbReference type="ChEBI" id="CHEBI:57844"/>
        <dbReference type="ChEBI" id="CHEBI:59789"/>
        <dbReference type="ChEBI" id="CHEBI:78809"/>
        <dbReference type="ChEBI" id="CHEBI:83100"/>
        <dbReference type="EC" id="2.8.1.8"/>
    </reaction>
</comment>
<dbReference type="InterPro" id="IPR006638">
    <property type="entry name" value="Elp3/MiaA/NifB-like_rSAM"/>
</dbReference>
<sequence>MTIEYSAPPAATAAGRGSVATAPENRASSPVAPEGRRLLRVEARNAATPIERKPSWIKVKAKMGPEYTDLRGLVSREGLHTVCQEAGCPNIYECWEDREATFLIGGDQCTRRCDFCQIDTGKPADFDADEPRRVAESVATMGLRYATITGVARDDLPDGGAWLYAETVRQIHALTRRDGDAPTDGGALEQLPSCGVELLIPDFNGNPAQLAEVFGSRPEVLAHNVETVPRIFKRIRPGFRYERSLDVLTQARNAGLVTKSNLILGLGEERAEVSQALRDLHAAGCELVTITQYLRPTPRHHPVERWVRPEEFVELREEAEQIGFAGVMSGPLVRSSYRAGRLYQQAVEARAVPAPTAG</sequence>
<dbReference type="NCBIfam" id="NF009544">
    <property type="entry name" value="PRK12928.1"/>
    <property type="match status" value="1"/>
</dbReference>
<proteinExistence type="inferred from homology"/>
<evidence type="ECO:0000256" key="6">
    <source>
        <dbReference type="ARBA" id="ARBA00023014"/>
    </source>
</evidence>
<evidence type="ECO:0000256" key="8">
    <source>
        <dbReference type="HAMAP-Rule" id="MF_00206"/>
    </source>
</evidence>
<evidence type="ECO:0000256" key="7">
    <source>
        <dbReference type="ARBA" id="ARBA00047326"/>
    </source>
</evidence>
<dbReference type="Pfam" id="PF04055">
    <property type="entry name" value="Radical_SAM"/>
    <property type="match status" value="1"/>
</dbReference>
<dbReference type="PIRSF" id="PIRSF005963">
    <property type="entry name" value="Lipoyl_synth"/>
    <property type="match status" value="1"/>
</dbReference>
<evidence type="ECO:0000256" key="5">
    <source>
        <dbReference type="ARBA" id="ARBA00023004"/>
    </source>
</evidence>
<feature type="binding site" evidence="8">
    <location>
        <position position="336"/>
    </location>
    <ligand>
        <name>[4Fe-4S] cluster</name>
        <dbReference type="ChEBI" id="CHEBI:49883"/>
        <label>1</label>
    </ligand>
</feature>
<keyword evidence="2 8" id="KW-0808">Transferase</keyword>
<dbReference type="HAMAP" id="MF_00206">
    <property type="entry name" value="Lipoyl_synth"/>
    <property type="match status" value="1"/>
</dbReference>
<keyword evidence="6 8" id="KW-0411">Iron-sulfur</keyword>
<gene>
    <name evidence="8 11" type="primary">lipA</name>
    <name evidence="11" type="ORF">V1633_18505</name>
    <name evidence="12" type="ORF">V1633_27150</name>
</gene>
<comment type="cofactor">
    <cofactor evidence="8">
        <name>[4Fe-4S] cluster</name>
        <dbReference type="ChEBI" id="CHEBI:49883"/>
    </cofactor>
    <text evidence="8">Binds 2 [4Fe-4S] clusters per subunit. One cluster is coordinated with 3 cysteines and an exchangeable S-adenosyl-L-methionine.</text>
</comment>
<comment type="subcellular location">
    <subcellularLocation>
        <location evidence="8">Cytoplasm</location>
    </subcellularLocation>
</comment>
<feature type="binding site" evidence="8">
    <location>
        <position position="109"/>
    </location>
    <ligand>
        <name>[4Fe-4S] cluster</name>
        <dbReference type="ChEBI" id="CHEBI:49883"/>
        <label>2</label>
        <note>4Fe-4S-S-AdoMet</note>
    </ligand>
</feature>
<feature type="domain" description="Radical SAM core" evidence="10">
    <location>
        <begin position="95"/>
        <end position="325"/>
    </location>
</feature>
<dbReference type="EMBL" id="JAZGQK010000016">
    <property type="protein sequence ID" value="MEE6260479.1"/>
    <property type="molecule type" value="Genomic_DNA"/>
</dbReference>
<dbReference type="InterPro" id="IPR058240">
    <property type="entry name" value="rSAM_sf"/>
</dbReference>
<accession>A0ABU7RVF0</accession>
<dbReference type="NCBIfam" id="TIGR00510">
    <property type="entry name" value="lipA"/>
    <property type="match status" value="1"/>
</dbReference>
<feature type="binding site" evidence="8">
    <location>
        <position position="116"/>
    </location>
    <ligand>
        <name>[4Fe-4S] cluster</name>
        <dbReference type="ChEBI" id="CHEBI:49883"/>
        <label>2</label>
        <note>4Fe-4S-S-AdoMet</note>
    </ligand>
</feature>
<evidence type="ECO:0000313" key="12">
    <source>
        <dbReference type="EMBL" id="MEE6262169.1"/>
    </source>
</evidence>
<dbReference type="SFLD" id="SFLDS00029">
    <property type="entry name" value="Radical_SAM"/>
    <property type="match status" value="1"/>
</dbReference>
<comment type="function">
    <text evidence="8">Catalyzes the radical-mediated insertion of two sulfur atoms into the C-6 and C-8 positions of the octanoyl moiety bound to the lipoyl domains of lipoate-dependent enzymes, thereby converting the octanoylated domains into lipoylated derivatives.</text>
</comment>
<evidence type="ECO:0000256" key="9">
    <source>
        <dbReference type="SAM" id="MobiDB-lite"/>
    </source>
</evidence>
<evidence type="ECO:0000256" key="3">
    <source>
        <dbReference type="ARBA" id="ARBA00022691"/>
    </source>
</evidence>
<dbReference type="GO" id="GO:0016992">
    <property type="term" value="F:lipoate synthase activity"/>
    <property type="evidence" value="ECO:0007669"/>
    <property type="project" value="UniProtKB-EC"/>
</dbReference>
<comment type="similarity">
    <text evidence="8">Belongs to the radical SAM superfamily. Lipoyl synthase family.</text>
</comment>
<dbReference type="EC" id="2.8.1.8" evidence="8"/>
<keyword evidence="3 8" id="KW-0949">S-adenosyl-L-methionine</keyword>
<evidence type="ECO:0000313" key="11">
    <source>
        <dbReference type="EMBL" id="MEE6260479.1"/>
    </source>
</evidence>